<dbReference type="Proteomes" id="UP000278437">
    <property type="component" value="Chromosome"/>
</dbReference>
<organism evidence="2 3">
    <name type="scientific">Shewanella khirikhana</name>
    <dbReference type="NCBI Taxonomy" id="1965282"/>
    <lineage>
        <taxon>Bacteria</taxon>
        <taxon>Pseudomonadati</taxon>
        <taxon>Pseudomonadota</taxon>
        <taxon>Gammaproteobacteria</taxon>
        <taxon>Alteromonadales</taxon>
        <taxon>Shewanellaceae</taxon>
        <taxon>Shewanella</taxon>
    </lineage>
</organism>
<sequence length="415" mass="46735">MYKFLTIGLLGTMSAGMAYAEPNISFSGFGSIGALYNSSDSLGFHRDYTMEAVGQGWSTAGDTMLGLQLNADLPAGFDAVAQMVFKDRVSDETADNLEWLFLRYRPNRDWAFRVGRLGLDLYMLTEYRDVSYAYPWVRPVPEFYNLISSISRYDGADISYRTRFGDTMFEAKLAYGNTDAALQGAEQQIELKLEDIKALTLSLSGTDWLVRAAVAEASTTGTNHEAEQLLYALRTLPSQLWPDAAAIADEIEFVDRTSRYYALGAQYDDGTWLLQSELGYTETDWKLLQAYVSGYVSLGRRVEDFTFYGVVASVQNTEDADVLPQPQILPLLPAQQQAQLMGLYQAAQYTYELSRLDQTSYTLGLRWDFYEDMALKLQWDHTIVGEKGSSLWVRDLPMGHDDSVDLFSINLSFTF</sequence>
<dbReference type="SUPFAM" id="SSF56935">
    <property type="entry name" value="Porins"/>
    <property type="match status" value="1"/>
</dbReference>
<name>A0ABM7CYV7_9GAMM</name>
<keyword evidence="3" id="KW-1185">Reference proteome</keyword>
<evidence type="ECO:0008006" key="4">
    <source>
        <dbReference type="Google" id="ProtNLM"/>
    </source>
</evidence>
<feature type="signal peptide" evidence="1">
    <location>
        <begin position="1"/>
        <end position="20"/>
    </location>
</feature>
<gene>
    <name evidence="2" type="ORF">STH12_00114</name>
</gene>
<evidence type="ECO:0000256" key="1">
    <source>
        <dbReference type="SAM" id="SignalP"/>
    </source>
</evidence>
<accession>A0ABM7CYV7</accession>
<keyword evidence="1" id="KW-0732">Signal</keyword>
<proteinExistence type="predicted"/>
<dbReference type="Gene3D" id="2.40.160.10">
    <property type="entry name" value="Porin"/>
    <property type="match status" value="1"/>
</dbReference>
<feature type="chain" id="PRO_5045863507" description="Porin domain-containing protein" evidence="1">
    <location>
        <begin position="21"/>
        <end position="415"/>
    </location>
</feature>
<evidence type="ECO:0000313" key="2">
    <source>
        <dbReference type="EMBL" id="AZQ09266.1"/>
    </source>
</evidence>
<reference evidence="3" key="1">
    <citation type="submission" date="2017-03" db="EMBL/GenBank/DDBJ databases">
        <title>Full genome sequence of a non-lethal Shewanella isolate that potentiates virulence of Vibio parahaemolyticus causing acute hepatopancreatic necrosis disease (AHPND) in shrimp.</title>
        <authorList>
            <person name="Prachumwat A."/>
            <person name="Sritunyalucksana K."/>
        </authorList>
    </citation>
    <scope>NUCLEOTIDE SEQUENCE [LARGE SCALE GENOMIC DNA]</scope>
    <source>
        <strain evidence="3">TH2012</strain>
    </source>
</reference>
<dbReference type="InterPro" id="IPR023614">
    <property type="entry name" value="Porin_dom_sf"/>
</dbReference>
<dbReference type="EMBL" id="CP020373">
    <property type="protein sequence ID" value="AZQ09266.1"/>
    <property type="molecule type" value="Genomic_DNA"/>
</dbReference>
<protein>
    <recommendedName>
        <fullName evidence="4">Porin domain-containing protein</fullName>
    </recommendedName>
</protein>
<evidence type="ECO:0000313" key="3">
    <source>
        <dbReference type="Proteomes" id="UP000278437"/>
    </source>
</evidence>